<dbReference type="PANTHER" id="PTHR36366">
    <property type="entry name" value="PROTEIN RDM1"/>
    <property type="match status" value="1"/>
</dbReference>
<keyword evidence="2" id="KW-1185">Reference proteome</keyword>
<evidence type="ECO:0008006" key="3">
    <source>
        <dbReference type="Google" id="ProtNLM"/>
    </source>
</evidence>
<reference evidence="1" key="1">
    <citation type="journal article" date="2021" name="bioRxiv">
        <title>Whole Genome Assembly and Annotation of Northern Wild Rice, Zizania palustris L., Supports a Whole Genome Duplication in the Zizania Genus.</title>
        <authorList>
            <person name="Haas M."/>
            <person name="Kono T."/>
            <person name="Macchietto M."/>
            <person name="Millas R."/>
            <person name="McGilp L."/>
            <person name="Shao M."/>
            <person name="Duquette J."/>
            <person name="Hirsch C.N."/>
            <person name="Kimball J."/>
        </authorList>
    </citation>
    <scope>NUCLEOTIDE SEQUENCE</scope>
    <source>
        <tissue evidence="1">Fresh leaf tissue</tissue>
    </source>
</reference>
<name>A0A8J5WQH2_ZIZPA</name>
<comment type="caution">
    <text evidence="1">The sequence shown here is derived from an EMBL/GenBank/DDBJ whole genome shotgun (WGS) entry which is preliminary data.</text>
</comment>
<dbReference type="PANTHER" id="PTHR36366:SF1">
    <property type="entry name" value="PROTEIN RDM1"/>
    <property type="match status" value="1"/>
</dbReference>
<reference evidence="1" key="2">
    <citation type="submission" date="2021-02" db="EMBL/GenBank/DDBJ databases">
        <authorList>
            <person name="Kimball J.A."/>
            <person name="Haas M.W."/>
            <person name="Macchietto M."/>
            <person name="Kono T."/>
            <person name="Duquette J."/>
            <person name="Shao M."/>
        </authorList>
    </citation>
    <scope>NUCLEOTIDE SEQUENCE</scope>
    <source>
        <tissue evidence="1">Fresh leaf tissue</tissue>
    </source>
</reference>
<dbReference type="GO" id="GO:0005634">
    <property type="term" value="C:nucleus"/>
    <property type="evidence" value="ECO:0007669"/>
    <property type="project" value="InterPro"/>
</dbReference>
<proteinExistence type="predicted"/>
<gene>
    <name evidence="1" type="ORF">GUJ93_ZPchr0012g20023</name>
</gene>
<evidence type="ECO:0000313" key="1">
    <source>
        <dbReference type="EMBL" id="KAG8094868.1"/>
    </source>
</evidence>
<dbReference type="OrthoDB" id="1906229at2759"/>
<accession>A0A8J5WQH2</accession>
<dbReference type="EMBL" id="JAAALK010000080">
    <property type="protein sequence ID" value="KAG8094868.1"/>
    <property type="molecule type" value="Genomic_DNA"/>
</dbReference>
<dbReference type="Proteomes" id="UP000729402">
    <property type="component" value="Unassembled WGS sequence"/>
</dbReference>
<sequence length="160" mass="18538">MPPTLKIDNMPAIALSRNPVLHDRSALIRRAEMYQEYMKHIPIPAHRGSVIPSTTWLGLGRSVKKLYEQPLHYLTNVLLKQWDQQRVGRDYEHRPLDAIIHPVKAEALIWITEEVHRLTTSSHHLATLWASDPMAVISKACIVRFWQTPTEAIDSRRCMF</sequence>
<dbReference type="Pfam" id="PF09187">
    <property type="entry name" value="RdDM_RDM1"/>
    <property type="match status" value="1"/>
</dbReference>
<dbReference type="GO" id="GO:0080188">
    <property type="term" value="P:gene silencing by siRNA-directed DNA methylation"/>
    <property type="evidence" value="ECO:0007669"/>
    <property type="project" value="InterPro"/>
</dbReference>
<dbReference type="InterPro" id="IPR015270">
    <property type="entry name" value="RDM1_plant"/>
</dbReference>
<evidence type="ECO:0000313" key="2">
    <source>
        <dbReference type="Proteomes" id="UP000729402"/>
    </source>
</evidence>
<protein>
    <recommendedName>
        <fullName evidence="3">Protein RDM1</fullName>
    </recommendedName>
</protein>
<organism evidence="1 2">
    <name type="scientific">Zizania palustris</name>
    <name type="common">Northern wild rice</name>
    <dbReference type="NCBI Taxonomy" id="103762"/>
    <lineage>
        <taxon>Eukaryota</taxon>
        <taxon>Viridiplantae</taxon>
        <taxon>Streptophyta</taxon>
        <taxon>Embryophyta</taxon>
        <taxon>Tracheophyta</taxon>
        <taxon>Spermatophyta</taxon>
        <taxon>Magnoliopsida</taxon>
        <taxon>Liliopsida</taxon>
        <taxon>Poales</taxon>
        <taxon>Poaceae</taxon>
        <taxon>BOP clade</taxon>
        <taxon>Oryzoideae</taxon>
        <taxon>Oryzeae</taxon>
        <taxon>Zizaniinae</taxon>
        <taxon>Zizania</taxon>
    </lineage>
</organism>
<dbReference type="AlphaFoldDB" id="A0A8J5WQH2"/>